<name>A0A0E0DWB5_9ORYZ</name>
<dbReference type="AlphaFoldDB" id="A0A0E0DWB5"/>
<accession>A0A0E0DWB5</accession>
<keyword evidence="3" id="KW-1185">Reference proteome</keyword>
<dbReference type="Proteomes" id="UP000008021">
    <property type="component" value="Chromosome 6"/>
</dbReference>
<proteinExistence type="predicted"/>
<dbReference type="Gramene" id="OMERI06G02140.1">
    <property type="protein sequence ID" value="OMERI06G02140.1"/>
    <property type="gene ID" value="OMERI06G02140"/>
</dbReference>
<dbReference type="EnsemblPlants" id="OMERI06G02140.1">
    <property type="protein sequence ID" value="OMERI06G02140.1"/>
    <property type="gene ID" value="OMERI06G02140"/>
</dbReference>
<dbReference type="HOGENOM" id="CLU_032864_2_0_1"/>
<protein>
    <recommendedName>
        <fullName evidence="1">KIB1-4 beta-propeller domain-containing protein</fullName>
    </recommendedName>
</protein>
<evidence type="ECO:0000313" key="2">
    <source>
        <dbReference type="EnsemblPlants" id="OMERI06G02140.1"/>
    </source>
</evidence>
<evidence type="ECO:0000313" key="3">
    <source>
        <dbReference type="Proteomes" id="UP000008021"/>
    </source>
</evidence>
<reference evidence="2" key="1">
    <citation type="submission" date="2015-04" db="UniProtKB">
        <authorList>
            <consortium name="EnsemblPlants"/>
        </authorList>
    </citation>
    <scope>IDENTIFICATION</scope>
</reference>
<feature type="domain" description="KIB1-4 beta-propeller" evidence="1">
    <location>
        <begin position="34"/>
        <end position="311"/>
    </location>
</feature>
<sequence>MAASTSRQQPEALPCLVFDYGEDGGEQRRPTTLYSVADGVHRPCEFEELRDKRSWVTSHGWVLTWDPTTLATFLWNPHAAGRRRIVLPSFGQTTTTPPPADSFCALSGKPTDDDGGGGGFTVVMVEPPGSCFILFCHVGSSSSSPAAWVRHEYDIGTRKMDIEGRQRMKRSIHCITSCGGKLYHFIRSTAYGVLEFSPEPVFTTVRMKPASPFTTTDMFVASIFSVDVDGKLHLVFIFESGGGVVADVAVYRVDLEKRKHVRIGSIGDRAILVGGRRNDMGAAGWCRARRHGLLPNSIYWMNPGDRRLRVYELGKRTEEVRDPFKGVAESADGTWCRPYWMIPART</sequence>
<dbReference type="InterPro" id="IPR005174">
    <property type="entry name" value="KIB1-4_b-propeller"/>
</dbReference>
<dbReference type="Pfam" id="PF03478">
    <property type="entry name" value="Beta-prop_KIB1-4"/>
    <property type="match status" value="1"/>
</dbReference>
<evidence type="ECO:0000259" key="1">
    <source>
        <dbReference type="Pfam" id="PF03478"/>
    </source>
</evidence>
<dbReference type="PANTHER" id="PTHR33127:SF89">
    <property type="entry name" value="OS06G0135800 PROTEIN"/>
    <property type="match status" value="1"/>
</dbReference>
<reference evidence="2" key="2">
    <citation type="submission" date="2018-05" db="EMBL/GenBank/DDBJ databases">
        <title>OmerRS3 (Oryza meridionalis Reference Sequence Version 3).</title>
        <authorList>
            <person name="Zhang J."/>
            <person name="Kudrna D."/>
            <person name="Lee S."/>
            <person name="Talag J."/>
            <person name="Welchert J."/>
            <person name="Wing R.A."/>
        </authorList>
    </citation>
    <scope>NUCLEOTIDE SEQUENCE [LARGE SCALE GENOMIC DNA]</scope>
    <source>
        <strain evidence="2">cv. OR44</strain>
    </source>
</reference>
<dbReference type="PANTHER" id="PTHR33127">
    <property type="entry name" value="TRANSMEMBRANE PROTEIN"/>
    <property type="match status" value="1"/>
</dbReference>
<organism evidence="2">
    <name type="scientific">Oryza meridionalis</name>
    <dbReference type="NCBI Taxonomy" id="40149"/>
    <lineage>
        <taxon>Eukaryota</taxon>
        <taxon>Viridiplantae</taxon>
        <taxon>Streptophyta</taxon>
        <taxon>Embryophyta</taxon>
        <taxon>Tracheophyta</taxon>
        <taxon>Spermatophyta</taxon>
        <taxon>Magnoliopsida</taxon>
        <taxon>Liliopsida</taxon>
        <taxon>Poales</taxon>
        <taxon>Poaceae</taxon>
        <taxon>BOP clade</taxon>
        <taxon>Oryzoideae</taxon>
        <taxon>Oryzeae</taxon>
        <taxon>Oryzinae</taxon>
        <taxon>Oryza</taxon>
    </lineage>
</organism>